<keyword evidence="2" id="KW-0456">Lyase</keyword>
<organism evidence="2 3">
    <name type="scientific">Nocardioides yefusunii</name>
    <dbReference type="NCBI Taxonomy" id="2500546"/>
    <lineage>
        <taxon>Bacteria</taxon>
        <taxon>Bacillati</taxon>
        <taxon>Actinomycetota</taxon>
        <taxon>Actinomycetes</taxon>
        <taxon>Propionibacteriales</taxon>
        <taxon>Nocardioidaceae</taxon>
        <taxon>Nocardioides</taxon>
    </lineage>
</organism>
<gene>
    <name evidence="2" type="ORF">ACFPWU_00180</name>
</gene>
<dbReference type="PANTHER" id="PTHR43130">
    <property type="entry name" value="ARAC-FAMILY TRANSCRIPTIONAL REGULATOR"/>
    <property type="match status" value="1"/>
</dbReference>
<comment type="caution">
    <text evidence="2">The sequence shown here is derived from an EMBL/GenBank/DDBJ whole genome shotgun (WGS) entry which is preliminary data.</text>
</comment>
<evidence type="ECO:0000259" key="1">
    <source>
        <dbReference type="Pfam" id="PF01965"/>
    </source>
</evidence>
<dbReference type="EMBL" id="JBHSQI010000001">
    <property type="protein sequence ID" value="MFC6152086.1"/>
    <property type="molecule type" value="Genomic_DNA"/>
</dbReference>
<keyword evidence="3" id="KW-1185">Reference proteome</keyword>
<protein>
    <submittedName>
        <fullName evidence="2">DJ-1/PfpI family protein</fullName>
        <ecNumber evidence="2">4.2.1.-</ecNumber>
    </submittedName>
</protein>
<dbReference type="InterPro" id="IPR002818">
    <property type="entry name" value="DJ-1/PfpI"/>
</dbReference>
<reference evidence="3" key="1">
    <citation type="journal article" date="2019" name="Int. J. Syst. Evol. Microbiol.">
        <title>The Global Catalogue of Microorganisms (GCM) 10K type strain sequencing project: providing services to taxonomists for standard genome sequencing and annotation.</title>
        <authorList>
            <consortium name="The Broad Institute Genomics Platform"/>
            <consortium name="The Broad Institute Genome Sequencing Center for Infectious Disease"/>
            <person name="Wu L."/>
            <person name="Ma J."/>
        </authorList>
    </citation>
    <scope>NUCLEOTIDE SEQUENCE [LARGE SCALE GENOMIC DNA]</scope>
    <source>
        <strain evidence="3">DFY28</strain>
    </source>
</reference>
<dbReference type="Pfam" id="PF01965">
    <property type="entry name" value="DJ-1_PfpI"/>
    <property type="match status" value="1"/>
</dbReference>
<dbReference type="GO" id="GO:0016829">
    <property type="term" value="F:lyase activity"/>
    <property type="evidence" value="ECO:0007669"/>
    <property type="project" value="UniProtKB-KW"/>
</dbReference>
<dbReference type="CDD" id="cd03139">
    <property type="entry name" value="GATase1_PfpI_2"/>
    <property type="match status" value="1"/>
</dbReference>
<evidence type="ECO:0000313" key="3">
    <source>
        <dbReference type="Proteomes" id="UP001596098"/>
    </source>
</evidence>
<dbReference type="PANTHER" id="PTHR43130:SF14">
    <property type="entry name" value="DJ-1_PFPI DOMAIN-CONTAINING PROTEIN"/>
    <property type="match status" value="1"/>
</dbReference>
<dbReference type="EC" id="4.2.1.-" evidence="2"/>
<proteinExistence type="predicted"/>
<evidence type="ECO:0000313" key="2">
    <source>
        <dbReference type="EMBL" id="MFC6152086.1"/>
    </source>
</evidence>
<dbReference type="SUPFAM" id="SSF52317">
    <property type="entry name" value="Class I glutamine amidotransferase-like"/>
    <property type="match status" value="1"/>
</dbReference>
<dbReference type="Gene3D" id="3.40.50.880">
    <property type="match status" value="1"/>
</dbReference>
<name>A0ABW1QUC3_9ACTN</name>
<dbReference type="RefSeq" id="WP_128220098.1">
    <property type="nucleotide sequence ID" value="NZ_CP034929.1"/>
</dbReference>
<accession>A0ABW1QUC3</accession>
<dbReference type="InterPro" id="IPR029062">
    <property type="entry name" value="Class_I_gatase-like"/>
</dbReference>
<dbReference type="Proteomes" id="UP001596098">
    <property type="component" value="Unassembled WGS sequence"/>
</dbReference>
<sequence length="201" mass="21429">MSSLRRVGILVFDDVEVLDACGPFEVFSVASRIAEEPLFEVLCVGTDPDFTSVQARGGLTLGVHTPIDTCPDLDVLLVPGGVTELVESDDDVLAWLRERSASAEVVASVCTGAFVLAQAGLLAGRSVTTHHDDAAALAARFPDLDVVTDRRWVGGDGLWTSAGISAGIDLALELVAELVGRDHARRTAAQMEYRWIEDPRA</sequence>
<feature type="domain" description="DJ-1/PfpI" evidence="1">
    <location>
        <begin position="5"/>
        <end position="176"/>
    </location>
</feature>
<dbReference type="InterPro" id="IPR052158">
    <property type="entry name" value="INH-QAR"/>
</dbReference>